<reference evidence="2" key="1">
    <citation type="submission" date="2020-05" db="EMBL/GenBank/DDBJ databases">
        <authorList>
            <person name="Chiriac C."/>
            <person name="Salcher M."/>
            <person name="Ghai R."/>
            <person name="Kavagutti S V."/>
        </authorList>
    </citation>
    <scope>NUCLEOTIDE SEQUENCE</scope>
</reference>
<dbReference type="InterPro" id="IPR042215">
    <property type="entry name" value="CarD-like_C"/>
</dbReference>
<gene>
    <name evidence="2" type="ORF">UFOPK1683_00208</name>
</gene>
<evidence type="ECO:0000259" key="1">
    <source>
        <dbReference type="SMART" id="SM01058"/>
    </source>
</evidence>
<dbReference type="Pfam" id="PF02559">
    <property type="entry name" value="CarD_TRCF_RID"/>
    <property type="match status" value="1"/>
</dbReference>
<dbReference type="InterPro" id="IPR052531">
    <property type="entry name" value="CarD-like_regulator"/>
</dbReference>
<dbReference type="SUPFAM" id="SSF141259">
    <property type="entry name" value="CarD-like"/>
    <property type="match status" value="1"/>
</dbReference>
<feature type="domain" description="CarD-like/TRCF RNAP-interacting" evidence="1">
    <location>
        <begin position="2"/>
        <end position="112"/>
    </location>
</feature>
<dbReference type="Gene3D" id="1.20.58.1290">
    <property type="entry name" value="CarD-like, C-terminal domain"/>
    <property type="match status" value="1"/>
</dbReference>
<dbReference type="InterPro" id="IPR003711">
    <property type="entry name" value="CarD-like/TRCF_RID"/>
</dbReference>
<dbReference type="GO" id="GO:0009303">
    <property type="term" value="P:rRNA transcription"/>
    <property type="evidence" value="ECO:0007669"/>
    <property type="project" value="TreeGrafter"/>
</dbReference>
<dbReference type="SMART" id="SM01058">
    <property type="entry name" value="CarD_TRCF"/>
    <property type="match status" value="1"/>
</dbReference>
<dbReference type="Gene3D" id="2.40.10.170">
    <property type="match status" value="1"/>
</dbReference>
<dbReference type="InterPro" id="IPR036101">
    <property type="entry name" value="CarD-like/TRCF_RID_sf"/>
</dbReference>
<proteinExistence type="predicted"/>
<dbReference type="PANTHER" id="PTHR38447">
    <property type="entry name" value="TRANSCRIPTION FACTOR YDEB-RELATED"/>
    <property type="match status" value="1"/>
</dbReference>
<protein>
    <submittedName>
        <fullName evidence="2">Unannotated protein</fullName>
    </submittedName>
</protein>
<organism evidence="2">
    <name type="scientific">freshwater metagenome</name>
    <dbReference type="NCBI Taxonomy" id="449393"/>
    <lineage>
        <taxon>unclassified sequences</taxon>
        <taxon>metagenomes</taxon>
        <taxon>ecological metagenomes</taxon>
    </lineage>
</organism>
<dbReference type="AlphaFoldDB" id="A0A6J6DEW3"/>
<dbReference type="InterPro" id="IPR048792">
    <property type="entry name" value="CarD_C"/>
</dbReference>
<dbReference type="Pfam" id="PF21095">
    <property type="entry name" value="CarD_C"/>
    <property type="match status" value="1"/>
</dbReference>
<dbReference type="EMBL" id="CAEZTL010000009">
    <property type="protein sequence ID" value="CAB4562581.1"/>
    <property type="molecule type" value="Genomic_DNA"/>
</dbReference>
<dbReference type="PANTHER" id="PTHR38447:SF1">
    <property type="entry name" value="RNA POLYMERASE-BINDING TRANSCRIPTION FACTOR CARD"/>
    <property type="match status" value="1"/>
</dbReference>
<name>A0A6J6DEW3_9ZZZZ</name>
<sequence length="213" mass="23117">MKFKKGDTVIYPQHGACIVHGIKRMKAFGAVQEYLILKTVINEMTLSVPTAMANQVGVRPPVSKSELEDLRSVLSKADPRVPANWSRRFKNHQEKLKSGDVYQVAEVVRNLAARDRDSALSAAEKTMYDRARINLISEISPALKVSTDAAEVWLDAALEQGVLKPSKGAKIVKQIPKDDAKPVAKAVAKDAAKPVAKAAKVAKAPAKAVAKKK</sequence>
<evidence type="ECO:0000313" key="2">
    <source>
        <dbReference type="EMBL" id="CAB4562581.1"/>
    </source>
</evidence>
<accession>A0A6J6DEW3</accession>